<feature type="compositionally biased region" description="Basic and acidic residues" evidence="1">
    <location>
        <begin position="133"/>
        <end position="143"/>
    </location>
</feature>
<dbReference type="Proteomes" id="UP001291623">
    <property type="component" value="Unassembled WGS sequence"/>
</dbReference>
<feature type="compositionally biased region" description="Polar residues" evidence="1">
    <location>
        <begin position="53"/>
        <end position="115"/>
    </location>
</feature>
<evidence type="ECO:0000313" key="2">
    <source>
        <dbReference type="EMBL" id="KAK4372959.1"/>
    </source>
</evidence>
<evidence type="ECO:0000256" key="1">
    <source>
        <dbReference type="SAM" id="MobiDB-lite"/>
    </source>
</evidence>
<comment type="caution">
    <text evidence="2">The sequence shown here is derived from an EMBL/GenBank/DDBJ whole genome shotgun (WGS) entry which is preliminary data.</text>
</comment>
<gene>
    <name evidence="2" type="ORF">RND71_008343</name>
</gene>
<feature type="region of interest" description="Disordered" evidence="1">
    <location>
        <begin position="46"/>
        <end position="146"/>
    </location>
</feature>
<name>A0AAE1SLK7_9SOLA</name>
<proteinExistence type="predicted"/>
<dbReference type="EMBL" id="JAVYJV010000004">
    <property type="protein sequence ID" value="KAK4372959.1"/>
    <property type="molecule type" value="Genomic_DNA"/>
</dbReference>
<accession>A0AAE1SLK7</accession>
<organism evidence="2 3">
    <name type="scientific">Anisodus tanguticus</name>
    <dbReference type="NCBI Taxonomy" id="243964"/>
    <lineage>
        <taxon>Eukaryota</taxon>
        <taxon>Viridiplantae</taxon>
        <taxon>Streptophyta</taxon>
        <taxon>Embryophyta</taxon>
        <taxon>Tracheophyta</taxon>
        <taxon>Spermatophyta</taxon>
        <taxon>Magnoliopsida</taxon>
        <taxon>eudicotyledons</taxon>
        <taxon>Gunneridae</taxon>
        <taxon>Pentapetalae</taxon>
        <taxon>asterids</taxon>
        <taxon>lamiids</taxon>
        <taxon>Solanales</taxon>
        <taxon>Solanaceae</taxon>
        <taxon>Solanoideae</taxon>
        <taxon>Hyoscyameae</taxon>
        <taxon>Anisodus</taxon>
    </lineage>
</organism>
<sequence length="172" mass="18699">MVDEPFVPLLELEFSDPNYQEICDAFNKRGWGIQVKNATFETNHNVTPAAETTHPQTPTTNSPNFSKSSHQFFSTSTVASETSIPQTAAAETSPPQNPATNSSPPQTVPAETTAKTIEPVGSDTVEEGYDFSPESREDSDHVDGSCTKDVIYGEPWFGSDPDLAILNKKGQF</sequence>
<dbReference type="AlphaFoldDB" id="A0AAE1SLK7"/>
<protein>
    <submittedName>
        <fullName evidence="2">Uncharacterized protein</fullName>
    </submittedName>
</protein>
<reference evidence="2" key="1">
    <citation type="submission" date="2023-12" db="EMBL/GenBank/DDBJ databases">
        <title>Genome assembly of Anisodus tanguticus.</title>
        <authorList>
            <person name="Wang Y.-J."/>
        </authorList>
    </citation>
    <scope>NUCLEOTIDE SEQUENCE</scope>
    <source>
        <strain evidence="2">KB-2021</strain>
        <tissue evidence="2">Leaf</tissue>
    </source>
</reference>
<evidence type="ECO:0000313" key="3">
    <source>
        <dbReference type="Proteomes" id="UP001291623"/>
    </source>
</evidence>
<keyword evidence="3" id="KW-1185">Reference proteome</keyword>